<keyword evidence="4 6" id="KW-1133">Transmembrane helix</keyword>
<dbReference type="Gene3D" id="1.10.4160.10">
    <property type="entry name" value="Hydantoin permease"/>
    <property type="match status" value="1"/>
</dbReference>
<evidence type="ECO:0000313" key="8">
    <source>
        <dbReference type="Proteomes" id="UP000823485"/>
    </source>
</evidence>
<evidence type="ECO:0000256" key="5">
    <source>
        <dbReference type="ARBA" id="ARBA00023136"/>
    </source>
</evidence>
<feature type="transmembrane region" description="Helical" evidence="6">
    <location>
        <begin position="341"/>
        <end position="362"/>
    </location>
</feature>
<evidence type="ECO:0000256" key="3">
    <source>
        <dbReference type="ARBA" id="ARBA00022692"/>
    </source>
</evidence>
<reference evidence="7 8" key="1">
    <citation type="submission" date="2021-01" db="EMBL/GenBank/DDBJ databases">
        <title>Genomic Encyclopedia of Type Strains, Phase IV (KMG-IV): sequencing the most valuable type-strain genomes for metagenomic binning, comparative biology and taxonomic classification.</title>
        <authorList>
            <person name="Goeker M."/>
        </authorList>
    </citation>
    <scope>NUCLEOTIDE SEQUENCE [LARGE SCALE GENOMIC DNA]</scope>
    <source>
        <strain evidence="7 8">DSM 105453</strain>
    </source>
</reference>
<feature type="transmembrane region" description="Helical" evidence="6">
    <location>
        <begin position="202"/>
        <end position="224"/>
    </location>
</feature>
<comment type="caution">
    <text evidence="7">The sequence shown here is derived from an EMBL/GenBank/DDBJ whole genome shotgun (WGS) entry which is preliminary data.</text>
</comment>
<evidence type="ECO:0000256" key="1">
    <source>
        <dbReference type="ARBA" id="ARBA00004141"/>
    </source>
</evidence>
<feature type="transmembrane region" description="Helical" evidence="6">
    <location>
        <begin position="316"/>
        <end position="335"/>
    </location>
</feature>
<feature type="transmembrane region" description="Helical" evidence="6">
    <location>
        <begin position="374"/>
        <end position="392"/>
    </location>
</feature>
<keyword evidence="8" id="KW-1185">Reference proteome</keyword>
<feature type="transmembrane region" description="Helical" evidence="6">
    <location>
        <begin position="58"/>
        <end position="79"/>
    </location>
</feature>
<evidence type="ECO:0000256" key="2">
    <source>
        <dbReference type="ARBA" id="ARBA00008974"/>
    </source>
</evidence>
<feature type="transmembrane region" description="Helical" evidence="6">
    <location>
        <begin position="137"/>
        <end position="155"/>
    </location>
</feature>
<dbReference type="PANTHER" id="PTHR30569">
    <property type="entry name" value="CYTOSINE TRANSPORTER CODB"/>
    <property type="match status" value="1"/>
</dbReference>
<comment type="similarity">
    <text evidence="2">Belongs to the purine-cytosine permease (2.A.39) family.</text>
</comment>
<protein>
    <submittedName>
        <fullName evidence="7">Cytosine permease</fullName>
    </submittedName>
</protein>
<evidence type="ECO:0000256" key="6">
    <source>
        <dbReference type="SAM" id="Phobius"/>
    </source>
</evidence>
<feature type="transmembrane region" description="Helical" evidence="6">
    <location>
        <begin position="278"/>
        <end position="304"/>
    </location>
</feature>
<accession>A0ABS2R5R6</accession>
<feature type="transmembrane region" description="Helical" evidence="6">
    <location>
        <begin position="236"/>
        <end position="258"/>
    </location>
</feature>
<dbReference type="Pfam" id="PF02133">
    <property type="entry name" value="Transp_cyt_pur"/>
    <property type="match status" value="1"/>
</dbReference>
<organism evidence="7 8">
    <name type="scientific">Siminovitchia thermophila</name>
    <dbReference type="NCBI Taxonomy" id="1245522"/>
    <lineage>
        <taxon>Bacteria</taxon>
        <taxon>Bacillati</taxon>
        <taxon>Bacillota</taxon>
        <taxon>Bacilli</taxon>
        <taxon>Bacillales</taxon>
        <taxon>Bacillaceae</taxon>
        <taxon>Siminovitchia</taxon>
    </lineage>
</organism>
<gene>
    <name evidence="7" type="ORF">JOC94_001969</name>
</gene>
<name>A0ABS2R5R6_9BACI</name>
<dbReference type="PANTHER" id="PTHR30569:SF0">
    <property type="entry name" value="CYTOSINE PERMEASE"/>
    <property type="match status" value="1"/>
</dbReference>
<dbReference type="EMBL" id="JAFBFH010000011">
    <property type="protein sequence ID" value="MBM7714997.1"/>
    <property type="molecule type" value="Genomic_DNA"/>
</dbReference>
<dbReference type="Proteomes" id="UP000823485">
    <property type="component" value="Unassembled WGS sequence"/>
</dbReference>
<evidence type="ECO:0000256" key="4">
    <source>
        <dbReference type="ARBA" id="ARBA00022989"/>
    </source>
</evidence>
<dbReference type="InterPro" id="IPR001248">
    <property type="entry name" value="Pur-cyt_permease"/>
</dbReference>
<keyword evidence="5 6" id="KW-0472">Membrane</keyword>
<feature type="transmembrane region" description="Helical" evidence="6">
    <location>
        <begin position="99"/>
        <end position="117"/>
    </location>
</feature>
<feature type="transmembrane region" description="Helical" evidence="6">
    <location>
        <begin position="25"/>
        <end position="52"/>
    </location>
</feature>
<keyword evidence="3 6" id="KW-0812">Transmembrane</keyword>
<comment type="subcellular location">
    <subcellularLocation>
        <location evidence="1">Membrane</location>
        <topology evidence="1">Multi-pass membrane protein</topology>
    </subcellularLocation>
</comment>
<proteinExistence type="inferred from homology"/>
<dbReference type="InterPro" id="IPR030191">
    <property type="entry name" value="CodB"/>
</dbReference>
<feature type="transmembrane region" description="Helical" evidence="6">
    <location>
        <begin position="162"/>
        <end position="182"/>
    </location>
</feature>
<sequence length="419" mass="45412">MARSNKEQEEMYVQARIPDSKKKSWIGIAAIYFGMTAAISSFSAGGGLITGLNLTNSIVSAIVGSVLLVLLFFIPMGYIGAKEGLNTYVLGEYVFGKKATNFTTGMVISVLPAFGWYGVQVSIAAEAFNQMLHVGDFTKLFIVILGLLFVIPALFGVTSMAWLDYISIPAILLITLLGFFKVMSISSMSGVFSYEPSTTQSLFWGINLILGASVAGSCFSPDYTRWIPSNVRNVSYTGILGVITPKVALTVVGSMMALTATTIGIDEPWDVSKVLAALGLPALSMILVVLLQWTTTIVAAYSAGLALTKAFGWSRFWWTFIVAVVGTCLALGGIIKFFIPFLGMLAAFVSPVAAIIITDYFFISGKQLREKGDFYWPSIVCWLIGGFSAFIIPVFIPALNAFIISMVSYYLYHNLFKKA</sequence>
<evidence type="ECO:0000313" key="7">
    <source>
        <dbReference type="EMBL" id="MBM7714997.1"/>
    </source>
</evidence>